<dbReference type="InterPro" id="IPR050432">
    <property type="entry name" value="FAD-linked_Oxidoreductases_BP"/>
</dbReference>
<organism evidence="7 8">
    <name type="scientific">Dendrobium chrysotoxum</name>
    <name type="common">Orchid</name>
    <dbReference type="NCBI Taxonomy" id="161865"/>
    <lineage>
        <taxon>Eukaryota</taxon>
        <taxon>Viridiplantae</taxon>
        <taxon>Streptophyta</taxon>
        <taxon>Embryophyta</taxon>
        <taxon>Tracheophyta</taxon>
        <taxon>Spermatophyta</taxon>
        <taxon>Magnoliopsida</taxon>
        <taxon>Liliopsida</taxon>
        <taxon>Asparagales</taxon>
        <taxon>Orchidaceae</taxon>
        <taxon>Epidendroideae</taxon>
        <taxon>Malaxideae</taxon>
        <taxon>Dendrobiinae</taxon>
        <taxon>Dendrobium</taxon>
    </lineage>
</organism>
<dbReference type="Pfam" id="PF09265">
    <property type="entry name" value="Cytokin-bind"/>
    <property type="match status" value="1"/>
</dbReference>
<comment type="cofactor">
    <cofactor evidence="1">
        <name>FAD</name>
        <dbReference type="ChEBI" id="CHEBI:57692"/>
    </cofactor>
</comment>
<evidence type="ECO:0000256" key="3">
    <source>
        <dbReference type="ARBA" id="ARBA00022630"/>
    </source>
</evidence>
<dbReference type="InterPro" id="IPR015345">
    <property type="entry name" value="Cytokinin_DH_FAD/cytokin-bd"/>
</dbReference>
<dbReference type="GO" id="GO:0019139">
    <property type="term" value="F:cytokinin dehydrogenase activity"/>
    <property type="evidence" value="ECO:0007669"/>
    <property type="project" value="InterPro"/>
</dbReference>
<evidence type="ECO:0000259" key="6">
    <source>
        <dbReference type="Pfam" id="PF09265"/>
    </source>
</evidence>
<sequence length="112" mass="12430">MNTSVVLPEASSATEADERVIYVVGLLQSANPSRCTKTCLTDLLERQRHVAEMAASNRIGAKQYLGHQPSPDQWRKHFGSKWDRFADRKSRFDPLALLAPGQGIFVRSSAST</sequence>
<evidence type="ECO:0000256" key="4">
    <source>
        <dbReference type="ARBA" id="ARBA00022827"/>
    </source>
</evidence>
<evidence type="ECO:0000313" key="8">
    <source>
        <dbReference type="Proteomes" id="UP000775213"/>
    </source>
</evidence>
<evidence type="ECO:0000256" key="1">
    <source>
        <dbReference type="ARBA" id="ARBA00001974"/>
    </source>
</evidence>
<proteinExistence type="inferred from homology"/>
<dbReference type="InterPro" id="IPR016167">
    <property type="entry name" value="FAD-bd_PCMH_sub1"/>
</dbReference>
<dbReference type="GO" id="GO:0050660">
    <property type="term" value="F:flavin adenine dinucleotide binding"/>
    <property type="evidence" value="ECO:0007669"/>
    <property type="project" value="InterPro"/>
</dbReference>
<dbReference type="Proteomes" id="UP000775213">
    <property type="component" value="Unassembled WGS sequence"/>
</dbReference>
<evidence type="ECO:0000256" key="2">
    <source>
        <dbReference type="ARBA" id="ARBA00005466"/>
    </source>
</evidence>
<dbReference type="EMBL" id="JAGFBR010000017">
    <property type="protein sequence ID" value="KAH0452706.1"/>
    <property type="molecule type" value="Genomic_DNA"/>
</dbReference>
<dbReference type="SUPFAM" id="SSF55103">
    <property type="entry name" value="FAD-linked oxidases, C-terminal domain"/>
    <property type="match status" value="1"/>
</dbReference>
<feature type="domain" description="Cytokinin dehydrogenase 1 FAD/cytokinin binding" evidence="6">
    <location>
        <begin position="10"/>
        <end position="105"/>
    </location>
</feature>
<keyword evidence="5" id="KW-0560">Oxidoreductase</keyword>
<dbReference type="PANTHER" id="PTHR13878">
    <property type="entry name" value="GULONOLACTONE OXIDASE"/>
    <property type="match status" value="1"/>
</dbReference>
<comment type="caution">
    <text evidence="7">The sequence shown here is derived from an EMBL/GenBank/DDBJ whole genome shotgun (WGS) entry which is preliminary data.</text>
</comment>
<reference evidence="7 8" key="1">
    <citation type="journal article" date="2021" name="Hortic Res">
        <title>Chromosome-scale assembly of the Dendrobium chrysotoxum genome enhances the understanding of orchid evolution.</title>
        <authorList>
            <person name="Zhang Y."/>
            <person name="Zhang G.Q."/>
            <person name="Zhang D."/>
            <person name="Liu X.D."/>
            <person name="Xu X.Y."/>
            <person name="Sun W.H."/>
            <person name="Yu X."/>
            <person name="Zhu X."/>
            <person name="Wang Z.W."/>
            <person name="Zhao X."/>
            <person name="Zhong W.Y."/>
            <person name="Chen H."/>
            <person name="Yin W.L."/>
            <person name="Huang T."/>
            <person name="Niu S.C."/>
            <person name="Liu Z.J."/>
        </authorList>
    </citation>
    <scope>NUCLEOTIDE SEQUENCE [LARGE SCALE GENOMIC DNA]</scope>
    <source>
        <strain evidence="7">Lindl</strain>
    </source>
</reference>
<keyword evidence="3" id="KW-0285">Flavoprotein</keyword>
<name>A0AAV7G915_DENCH</name>
<keyword evidence="8" id="KW-1185">Reference proteome</keyword>
<keyword evidence="4" id="KW-0274">FAD</keyword>
<comment type="similarity">
    <text evidence="2">Belongs to the oxygen-dependent FAD-linked oxidoreductase family.</text>
</comment>
<gene>
    <name evidence="7" type="ORF">IEQ34_020005</name>
</gene>
<evidence type="ECO:0000256" key="5">
    <source>
        <dbReference type="ARBA" id="ARBA00023002"/>
    </source>
</evidence>
<dbReference type="GO" id="GO:0009690">
    <property type="term" value="P:cytokinin metabolic process"/>
    <property type="evidence" value="ECO:0007669"/>
    <property type="project" value="InterPro"/>
</dbReference>
<dbReference type="InterPro" id="IPR016164">
    <property type="entry name" value="FAD-linked_Oxase-like_C"/>
</dbReference>
<dbReference type="AlphaFoldDB" id="A0AAV7G915"/>
<evidence type="ECO:0000313" key="7">
    <source>
        <dbReference type="EMBL" id="KAH0452706.1"/>
    </source>
</evidence>
<accession>A0AAV7G915</accession>
<dbReference type="PANTHER" id="PTHR13878:SF107">
    <property type="entry name" value="CYTOKININ DEHYDROGENASE 3"/>
    <property type="match status" value="1"/>
</dbReference>
<protein>
    <recommendedName>
        <fullName evidence="6">Cytokinin dehydrogenase 1 FAD/cytokinin binding domain-containing protein</fullName>
    </recommendedName>
</protein>
<dbReference type="Gene3D" id="3.30.43.10">
    <property type="entry name" value="Uridine Diphospho-n-acetylenolpyruvylglucosamine Reductase, domain 2"/>
    <property type="match status" value="1"/>
</dbReference>